<keyword evidence="5" id="KW-0865">Zymogen</keyword>
<dbReference type="EC" id="3.5.1.11" evidence="6"/>
<dbReference type="Gene3D" id="1.10.439.10">
    <property type="entry name" value="Penicillin Amidohydrolase, domain 1"/>
    <property type="match status" value="1"/>
</dbReference>
<evidence type="ECO:0000313" key="6">
    <source>
        <dbReference type="EMBL" id="KPQ29574.1"/>
    </source>
</evidence>
<dbReference type="PATRIC" id="fig|1305731.5.peg.2095"/>
<dbReference type="InterPro" id="IPR002692">
    <property type="entry name" value="S45"/>
</dbReference>
<dbReference type="Gene3D" id="2.30.120.10">
    <property type="match status" value="1"/>
</dbReference>
<accession>A0A0P7YGH8</accession>
<dbReference type="InterPro" id="IPR023343">
    <property type="entry name" value="Penicillin_amidase_dom1"/>
</dbReference>
<dbReference type="EMBL" id="LJZQ01000005">
    <property type="protein sequence ID" value="KPQ29574.1"/>
    <property type="molecule type" value="Genomic_DNA"/>
</dbReference>
<protein>
    <submittedName>
        <fullName evidence="6">Penicillin amidase</fullName>
        <ecNumber evidence="6">3.5.1.11</ecNumber>
    </submittedName>
</protein>
<evidence type="ECO:0000256" key="1">
    <source>
        <dbReference type="ARBA" id="ARBA00004418"/>
    </source>
</evidence>
<dbReference type="SUPFAM" id="SSF56235">
    <property type="entry name" value="N-terminal nucleophile aminohydrolases (Ntn hydrolases)"/>
    <property type="match status" value="1"/>
</dbReference>
<evidence type="ECO:0000256" key="4">
    <source>
        <dbReference type="ARBA" id="ARBA00022801"/>
    </source>
</evidence>
<dbReference type="GO" id="GO:0008953">
    <property type="term" value="F:penicillin amidase activity"/>
    <property type="evidence" value="ECO:0007669"/>
    <property type="project" value="UniProtKB-EC"/>
</dbReference>
<proteinExistence type="inferred from homology"/>
<keyword evidence="4 6" id="KW-0378">Hydrolase</keyword>
<organism evidence="6 7">
    <name type="scientific">Marinobacter excellens HL-55</name>
    <dbReference type="NCBI Taxonomy" id="1305731"/>
    <lineage>
        <taxon>Bacteria</taxon>
        <taxon>Pseudomonadati</taxon>
        <taxon>Pseudomonadota</taxon>
        <taxon>Gammaproteobacteria</taxon>
        <taxon>Pseudomonadales</taxon>
        <taxon>Marinobacteraceae</taxon>
        <taxon>Marinobacter</taxon>
    </lineage>
</organism>
<dbReference type="PANTHER" id="PTHR34218">
    <property type="entry name" value="PEPTIDASE S45 PENICILLIN AMIDASE"/>
    <property type="match status" value="1"/>
</dbReference>
<evidence type="ECO:0000256" key="5">
    <source>
        <dbReference type="ARBA" id="ARBA00023145"/>
    </source>
</evidence>
<dbReference type="AlphaFoldDB" id="A0A0P7YGH8"/>
<dbReference type="InterPro" id="IPR043147">
    <property type="entry name" value="Penicillin_amidase_A-knob"/>
</dbReference>
<keyword evidence="3" id="KW-0732">Signal</keyword>
<dbReference type="Gene3D" id="1.10.1400.10">
    <property type="match status" value="1"/>
</dbReference>
<sequence length="963" mass="103928">MGSSKRRLHRLSNSRLDDGEITKAEEGERKIKFPQEVTAGSFSVVEILHSASFKNVTDNCDFEVNNNKDKSMKLRKYPSGRRALSLSVAVLGSALLTACFDGSSSSGSSQAGIDTNLFPADGKLEATIRRTTGGVPHVTAGNLKSAAFGHGYAQTQDNVCLLAEAIVKARSERAKYFGPGPDVVFGPGASVGLNIINDFSYKAQQIYAGAESEFETLSPESRALIEGFAEGYNRYVSETDSADLPVECAGQDWVKPITPVDLLAHYRIVGQYASGALFATGAVFLAVPPGESPAPTAVTSVTNAEEVDQLLKGVVATAQAGASANKNFSDMGLASNAWGIGKDLTEQGRGALLANPHFPFTGHRRLYEVQMTVPGYMNVHGAGLLGTAIPLINFNENLAWSHTVTTSRRFTWYELVLKEGDPLTYVKDGVEKPITTETYQIEVSMGGMPEPLVLERTFYFSEYGPMIAANAVSSQLPAWGSNGALNASVPVAHTYRDANANTGGLLDTWLQMSRATNIDEFQHVFQSCGSTLWTNTTYADDQGNAFYIDSSSVPNLSEKAIALVNFRRAASASYAGLFDQGVTLLDGRLSQEDWVETACGPLVPYEQKPKLVRSDWVQNSNSSHWATNPDEFLTGFSPLFGDEKAQINPRTRLGIKMLQNLMDQGFPSAPLTAGQDGKFNAEELLGVIWNNRAWYAEEFLPELLDRCTAIGNAPVNGIDLSTWCGSLSSWDGLYNRDSVGAHIFRVFMANYRHDLADDLTTQFSPAEPVDTPANPSQVDAGTADDKMLLALANGVSALQSRGILPTEMLGNLQFYRPSGGVVPGSNAVPVFQTQPIPWHGGDGNIDGAFNAIGVVGDSFAEDTRFPRIAPTTIDNTAGLSDGSDGIDGWLMARGTSWHFGLEFTDNGPEAYGLVSYSQSSDAMSPFFSDQSEQYSNKEYRQLVFTEADIEANLLPQGTTVITQ</sequence>
<dbReference type="Proteomes" id="UP000050416">
    <property type="component" value="Unassembled WGS sequence"/>
</dbReference>
<dbReference type="STRING" id="1305731.GCA_000934705_01741"/>
<comment type="caution">
    <text evidence="6">The sequence shown here is derived from an EMBL/GenBank/DDBJ whole genome shotgun (WGS) entry which is preliminary data.</text>
</comment>
<evidence type="ECO:0000256" key="2">
    <source>
        <dbReference type="ARBA" id="ARBA00006586"/>
    </source>
</evidence>
<dbReference type="InterPro" id="IPR029055">
    <property type="entry name" value="Ntn_hydrolases_N"/>
</dbReference>
<comment type="subcellular location">
    <subcellularLocation>
        <location evidence="1">Periplasm</location>
    </subcellularLocation>
</comment>
<dbReference type="PANTHER" id="PTHR34218:SF3">
    <property type="entry name" value="ACYL-HOMOSERINE LACTONE ACYLASE PVDQ"/>
    <property type="match status" value="1"/>
</dbReference>
<comment type="similarity">
    <text evidence="2">Belongs to the peptidase S45 family.</text>
</comment>
<name>A0A0P7YGH8_9GAMM</name>
<dbReference type="Pfam" id="PF01804">
    <property type="entry name" value="Penicil_amidase"/>
    <property type="match status" value="1"/>
</dbReference>
<evidence type="ECO:0000256" key="3">
    <source>
        <dbReference type="ARBA" id="ARBA00022729"/>
    </source>
</evidence>
<dbReference type="GO" id="GO:0017000">
    <property type="term" value="P:antibiotic biosynthetic process"/>
    <property type="evidence" value="ECO:0007669"/>
    <property type="project" value="InterPro"/>
</dbReference>
<reference evidence="6 7" key="1">
    <citation type="submission" date="2015-09" db="EMBL/GenBank/DDBJ databases">
        <title>Identification and resolution of microdiversity through metagenomic sequencing of parallel consortia.</title>
        <authorList>
            <person name="Nelson W.C."/>
            <person name="Romine M.F."/>
            <person name="Lindemann S.R."/>
        </authorList>
    </citation>
    <scope>NUCLEOTIDE SEQUENCE [LARGE SCALE GENOMIC DNA]</scope>
    <source>
        <strain evidence="6">HL-55</strain>
    </source>
</reference>
<gene>
    <name evidence="6" type="ORF">HLUCCX14_05085</name>
</gene>
<evidence type="ECO:0000313" key="7">
    <source>
        <dbReference type="Proteomes" id="UP000050416"/>
    </source>
</evidence>
<dbReference type="InterPro" id="IPR043146">
    <property type="entry name" value="Penicillin_amidase_N_B-knob"/>
</dbReference>
<dbReference type="GO" id="GO:0042597">
    <property type="term" value="C:periplasmic space"/>
    <property type="evidence" value="ECO:0007669"/>
    <property type="project" value="UniProtKB-SubCell"/>
</dbReference>
<dbReference type="Gene3D" id="3.60.20.10">
    <property type="entry name" value="Glutamine Phosphoribosylpyrophosphate, subunit 1, domain 1"/>
    <property type="match status" value="1"/>
</dbReference>